<organism evidence="1 2">
    <name type="scientific">Pseudobacteriovorax antillogorgiicola</name>
    <dbReference type="NCBI Taxonomy" id="1513793"/>
    <lineage>
        <taxon>Bacteria</taxon>
        <taxon>Pseudomonadati</taxon>
        <taxon>Bdellovibrionota</taxon>
        <taxon>Oligoflexia</taxon>
        <taxon>Oligoflexales</taxon>
        <taxon>Pseudobacteriovoracaceae</taxon>
        <taxon>Pseudobacteriovorax</taxon>
    </lineage>
</organism>
<sequence>MLKLSFGFRTNVPKYEVSLTKNPCKYSYLKYISERWIS</sequence>
<protein>
    <submittedName>
        <fullName evidence="1">Uncharacterized protein</fullName>
    </submittedName>
</protein>
<gene>
    <name evidence="1" type="ORF">SAMN06296036_123116</name>
</gene>
<keyword evidence="2" id="KW-1185">Reference proteome</keyword>
<accession>A0A1Y6CNZ9</accession>
<dbReference type="Proteomes" id="UP000192907">
    <property type="component" value="Unassembled WGS sequence"/>
</dbReference>
<dbReference type="EMBL" id="FWZT01000023">
    <property type="protein sequence ID" value="SMF67498.1"/>
    <property type="molecule type" value="Genomic_DNA"/>
</dbReference>
<evidence type="ECO:0000313" key="1">
    <source>
        <dbReference type="EMBL" id="SMF67498.1"/>
    </source>
</evidence>
<name>A0A1Y6CNZ9_9BACT</name>
<reference evidence="2" key="1">
    <citation type="submission" date="2017-04" db="EMBL/GenBank/DDBJ databases">
        <authorList>
            <person name="Varghese N."/>
            <person name="Submissions S."/>
        </authorList>
    </citation>
    <scope>NUCLEOTIDE SEQUENCE [LARGE SCALE GENOMIC DNA]</scope>
    <source>
        <strain evidence="2">RKEM611</strain>
    </source>
</reference>
<dbReference type="STRING" id="1513793.SAMN06296036_123116"/>
<proteinExistence type="predicted"/>
<evidence type="ECO:0000313" key="2">
    <source>
        <dbReference type="Proteomes" id="UP000192907"/>
    </source>
</evidence>
<dbReference type="AlphaFoldDB" id="A0A1Y6CNZ9"/>